<reference evidence="3" key="1">
    <citation type="journal article" date="2019" name="Int. J. Syst. Evol. Microbiol.">
        <title>The Global Catalogue of Microorganisms (GCM) 10K type strain sequencing project: providing services to taxonomists for standard genome sequencing and annotation.</title>
        <authorList>
            <consortium name="The Broad Institute Genomics Platform"/>
            <consortium name="The Broad Institute Genome Sequencing Center for Infectious Disease"/>
            <person name="Wu L."/>
            <person name="Ma J."/>
        </authorList>
    </citation>
    <scope>NUCLEOTIDE SEQUENCE [LARGE SCALE GENOMIC DNA]</scope>
    <source>
        <strain evidence="3">JCM 15933</strain>
    </source>
</reference>
<evidence type="ECO:0000313" key="2">
    <source>
        <dbReference type="EMBL" id="GAA1558631.1"/>
    </source>
</evidence>
<protein>
    <recommendedName>
        <fullName evidence="4">Type VII secretion protein EccE</fullName>
    </recommendedName>
</protein>
<name>A0ABP4NDU7_9ACTN</name>
<feature type="region of interest" description="Disordered" evidence="1">
    <location>
        <begin position="312"/>
        <end position="379"/>
    </location>
</feature>
<evidence type="ECO:0008006" key="4">
    <source>
        <dbReference type="Google" id="ProtNLM"/>
    </source>
</evidence>
<dbReference type="Proteomes" id="UP001501470">
    <property type="component" value="Unassembled WGS sequence"/>
</dbReference>
<accession>A0ABP4NDU7</accession>
<proteinExistence type="predicted"/>
<dbReference type="RefSeq" id="WP_344511270.1">
    <property type="nucleotide sequence ID" value="NZ_BAAAQD010000027.1"/>
</dbReference>
<keyword evidence="3" id="KW-1185">Reference proteome</keyword>
<organism evidence="2 3">
    <name type="scientific">Dactylosporangium maewongense</name>
    <dbReference type="NCBI Taxonomy" id="634393"/>
    <lineage>
        <taxon>Bacteria</taxon>
        <taxon>Bacillati</taxon>
        <taxon>Actinomycetota</taxon>
        <taxon>Actinomycetes</taxon>
        <taxon>Micromonosporales</taxon>
        <taxon>Micromonosporaceae</taxon>
        <taxon>Dactylosporangium</taxon>
    </lineage>
</organism>
<evidence type="ECO:0000313" key="3">
    <source>
        <dbReference type="Proteomes" id="UP001501470"/>
    </source>
</evidence>
<evidence type="ECO:0000256" key="1">
    <source>
        <dbReference type="SAM" id="MobiDB-lite"/>
    </source>
</evidence>
<gene>
    <name evidence="2" type="ORF">GCM10009827_094510</name>
</gene>
<comment type="caution">
    <text evidence="2">The sequence shown here is derived from an EMBL/GenBank/DDBJ whole genome shotgun (WGS) entry which is preliminary data.</text>
</comment>
<dbReference type="EMBL" id="BAAAQD010000027">
    <property type="protein sequence ID" value="GAA1558631.1"/>
    <property type="molecule type" value="Genomic_DNA"/>
</dbReference>
<sequence>MIAYLSAHRGPISALLGGLGLLVLALVLLQRAVRRAGGWRVVRRRFAHEVRRTAAAFGRPVRRWWRYRRRLELLSGLLADPQTWTTAAAALRDIPLPGRRQPYAVILAGDAVGVYFAGAPCEVPDDSPWTADEDDPMLWWTPRDPDAPGDAAPVLVAAGVEDARGGVVFLDLTAGPATVATTGDDRTGRALVQSIAAQLEARLPGGAVTIGPGVHPGFDGELTSPATEFLICAGVPGSTRTELRTVRIGGAQGHARLLVADRTGLIRPAGTPLVLDVTALPRSVVRTLATIPPAPRRPDTGPLLDEDAFVASLDAPSSRPPVRAATAPEADPEAPPPGEAADAGAPPVRPVSAATHDEDEFDEPERPAPGVSATRGMPA</sequence>